<gene>
    <name evidence="4" type="ORF">DU504_17360</name>
</gene>
<sequence length="588" mass="62999">MSPYGISLSHSLLGAAALLIGAALTRSAWNRRSRPGARALATVGGLLTLGSIAFIIMFVYPARYQGLWIVTLYNTSGFVAVFAFLFAIRFTGRGQWLTRSVRTLLISLPIILLVVSFLPFELGVETTSQAGILTQRVIGLVSGVLTPLYAIAAAILLWAAISRDAVPYGQGLLPAGSLLVLALAPILSSVFAHSERIFPVLLLLAGGGLLATLRWYRPLEQLPVARPVVQSRIVDELSEPVVAIDRKDRVVDLNTAAEDTFGCEQPAVVGRPVRRIFDDAVRAHEERQLIRVSDGVLTVISEAISNTDGAPLGTVLLFRDATDQRLRERQTRMLTDFLSEVIGGQLNDIARLASSVEKQDSRNASGVAPSDAQVDPEAVGERIRTRSDLLLAVGKRAREMEQALAETSLEASSDLLAGVRTATTHSSIQADEHTVQATGESYTVAVPQSLLIAGLAAVFDAVTIRNRSVTISFEADVGERGANSGSVAGTESRTGSDSDESNRQLGPQWTVTAADDHGYDGVVYVDIRTKSRDEDADPVSEPTAEHPAAKLLSSIAIDAGGSVDVDGTPWEHLRLALPARKTRFEGER</sequence>
<feature type="transmembrane region" description="Helical" evidence="2">
    <location>
        <begin position="197"/>
        <end position="216"/>
    </location>
</feature>
<dbReference type="SMART" id="SM00091">
    <property type="entry name" value="PAS"/>
    <property type="match status" value="1"/>
</dbReference>
<organism evidence="4 5">
    <name type="scientific">Haloplanus salinus</name>
    <dbReference type="NCBI Taxonomy" id="1126245"/>
    <lineage>
        <taxon>Archaea</taxon>
        <taxon>Methanobacteriati</taxon>
        <taxon>Methanobacteriota</taxon>
        <taxon>Stenosarchaea group</taxon>
        <taxon>Halobacteria</taxon>
        <taxon>Halobacteriales</taxon>
        <taxon>Haloferacaceae</taxon>
        <taxon>Haloplanus</taxon>
    </lineage>
</organism>
<dbReference type="AlphaFoldDB" id="A0A368N1Z3"/>
<dbReference type="OrthoDB" id="346200at2157"/>
<feature type="transmembrane region" description="Helical" evidence="2">
    <location>
        <begin position="6"/>
        <end position="25"/>
    </location>
</feature>
<dbReference type="Pfam" id="PF08448">
    <property type="entry name" value="PAS_4"/>
    <property type="match status" value="1"/>
</dbReference>
<dbReference type="Proteomes" id="UP000252189">
    <property type="component" value="Unassembled WGS sequence"/>
</dbReference>
<keyword evidence="2" id="KW-0812">Transmembrane</keyword>
<name>A0A368N1Z3_9EURY</name>
<evidence type="ECO:0000313" key="5">
    <source>
        <dbReference type="Proteomes" id="UP000252189"/>
    </source>
</evidence>
<dbReference type="EMBL" id="QPHM01000003">
    <property type="protein sequence ID" value="RCU44498.1"/>
    <property type="molecule type" value="Genomic_DNA"/>
</dbReference>
<dbReference type="InterPro" id="IPR035965">
    <property type="entry name" value="PAS-like_dom_sf"/>
</dbReference>
<dbReference type="InterPro" id="IPR031621">
    <property type="entry name" value="HisKA_7TM"/>
</dbReference>
<feature type="domain" description="PAS" evidence="3">
    <location>
        <begin position="232"/>
        <end position="271"/>
    </location>
</feature>
<dbReference type="SUPFAM" id="SSF55785">
    <property type="entry name" value="PYP-like sensor domain (PAS domain)"/>
    <property type="match status" value="1"/>
</dbReference>
<dbReference type="Pfam" id="PF16927">
    <property type="entry name" value="HisKA_7TM"/>
    <property type="match status" value="1"/>
</dbReference>
<dbReference type="InterPro" id="IPR000014">
    <property type="entry name" value="PAS"/>
</dbReference>
<reference evidence="4 5" key="1">
    <citation type="submission" date="2018-07" db="EMBL/GenBank/DDBJ databases">
        <title>Genome sequences of Haloplanus salinus JCM 18368T.</title>
        <authorList>
            <person name="Kim Y.B."/>
            <person name="Roh S.W."/>
        </authorList>
    </citation>
    <scope>NUCLEOTIDE SEQUENCE [LARGE SCALE GENOMIC DNA]</scope>
    <source>
        <strain evidence="4 5">JCM 18368</strain>
    </source>
</reference>
<keyword evidence="2" id="KW-1133">Transmembrane helix</keyword>
<evidence type="ECO:0000313" key="4">
    <source>
        <dbReference type="EMBL" id="RCU44498.1"/>
    </source>
</evidence>
<evidence type="ECO:0000256" key="2">
    <source>
        <dbReference type="SAM" id="Phobius"/>
    </source>
</evidence>
<dbReference type="Gene3D" id="3.30.450.20">
    <property type="entry name" value="PAS domain"/>
    <property type="match status" value="1"/>
</dbReference>
<feature type="transmembrane region" description="Helical" evidence="2">
    <location>
        <begin position="37"/>
        <end position="60"/>
    </location>
</feature>
<proteinExistence type="predicted"/>
<keyword evidence="2" id="KW-0472">Membrane</keyword>
<comment type="caution">
    <text evidence="4">The sequence shown here is derived from an EMBL/GenBank/DDBJ whole genome shotgun (WGS) entry which is preliminary data.</text>
</comment>
<dbReference type="PROSITE" id="PS50112">
    <property type="entry name" value="PAS"/>
    <property type="match status" value="1"/>
</dbReference>
<protein>
    <recommendedName>
        <fullName evidence="3">PAS domain-containing protein</fullName>
    </recommendedName>
</protein>
<evidence type="ECO:0000256" key="1">
    <source>
        <dbReference type="SAM" id="MobiDB-lite"/>
    </source>
</evidence>
<feature type="transmembrane region" description="Helical" evidence="2">
    <location>
        <begin position="100"/>
        <end position="118"/>
    </location>
</feature>
<feature type="region of interest" description="Disordered" evidence="1">
    <location>
        <begin position="360"/>
        <end position="379"/>
    </location>
</feature>
<dbReference type="CDD" id="cd00130">
    <property type="entry name" value="PAS"/>
    <property type="match status" value="1"/>
</dbReference>
<feature type="transmembrane region" description="Helical" evidence="2">
    <location>
        <begin position="66"/>
        <end position="88"/>
    </location>
</feature>
<dbReference type="RefSeq" id="WP_114450672.1">
    <property type="nucleotide sequence ID" value="NZ_QPHM01000003.1"/>
</dbReference>
<feature type="region of interest" description="Disordered" evidence="1">
    <location>
        <begin position="480"/>
        <end position="504"/>
    </location>
</feature>
<feature type="transmembrane region" description="Helical" evidence="2">
    <location>
        <begin position="138"/>
        <end position="160"/>
    </location>
</feature>
<keyword evidence="5" id="KW-1185">Reference proteome</keyword>
<dbReference type="InterPro" id="IPR013656">
    <property type="entry name" value="PAS_4"/>
</dbReference>
<feature type="compositionally biased region" description="Polar residues" evidence="1">
    <location>
        <begin position="483"/>
        <end position="493"/>
    </location>
</feature>
<accession>A0A368N1Z3</accession>
<feature type="transmembrane region" description="Helical" evidence="2">
    <location>
        <begin position="172"/>
        <end position="191"/>
    </location>
</feature>
<evidence type="ECO:0000259" key="3">
    <source>
        <dbReference type="PROSITE" id="PS50112"/>
    </source>
</evidence>